<proteinExistence type="predicted"/>
<sequence>MALRRNRLTVLMGTASLLGVGVGPLLLVSPAHAAEGKGKAEVIGTAEAEFFTFSYDGGTGVRSDADVRVDESGDESSFVYTVDDVIEIEVGSNCTHPDEADLTKVVCTIDKTETGGNDPAGVVSLNDGNDILRFTNLTNTSFTSIDLGAGADTYTATRPNALDAAISGGDGVDTINAGTGAYVAAGAGNDLVTLIGGAAEVHGEDGNDLINGGVGDDSLHGEAGDDVIYGNDGDDYIVGGAGNDELYGGKHNDTIYGNTGNDTIYGNSGDDYISGGAGVDTISGGAGNNTIVDV</sequence>
<dbReference type="Gene3D" id="2.150.10.10">
    <property type="entry name" value="Serralysin-like metalloprotease, C-terminal"/>
    <property type="match status" value="2"/>
</dbReference>
<dbReference type="RefSeq" id="WP_231444264.1">
    <property type="nucleotide sequence ID" value="NZ_JAJOMB010000011.1"/>
</dbReference>
<dbReference type="PANTHER" id="PTHR38340">
    <property type="entry name" value="S-LAYER PROTEIN"/>
    <property type="match status" value="1"/>
</dbReference>
<evidence type="ECO:0000256" key="3">
    <source>
        <dbReference type="SAM" id="SignalP"/>
    </source>
</evidence>
<dbReference type="PANTHER" id="PTHR38340:SF1">
    <property type="entry name" value="S-LAYER PROTEIN"/>
    <property type="match status" value="1"/>
</dbReference>
<organism evidence="4 5">
    <name type="scientific">Kineosporia babensis</name>
    <dbReference type="NCBI Taxonomy" id="499548"/>
    <lineage>
        <taxon>Bacteria</taxon>
        <taxon>Bacillati</taxon>
        <taxon>Actinomycetota</taxon>
        <taxon>Actinomycetes</taxon>
        <taxon>Kineosporiales</taxon>
        <taxon>Kineosporiaceae</taxon>
        <taxon>Kineosporia</taxon>
    </lineage>
</organism>
<name>A0A9X1NDN4_9ACTN</name>
<reference evidence="4" key="1">
    <citation type="submission" date="2021-11" db="EMBL/GenBank/DDBJ databases">
        <title>Streptomyces corallinus and Kineosporia corallina sp. nov., two new coral-derived marine actinobacteria.</title>
        <authorList>
            <person name="Buangrab K."/>
            <person name="Sutthacheep M."/>
            <person name="Yeemin T."/>
            <person name="Harunari E."/>
            <person name="Igarashi Y."/>
            <person name="Sripreechasak P."/>
            <person name="Kanchanasin P."/>
            <person name="Tanasupawat S."/>
            <person name="Phongsopitanun W."/>
        </authorList>
    </citation>
    <scope>NUCLEOTIDE SEQUENCE</scope>
    <source>
        <strain evidence="4">JCM 31032</strain>
    </source>
</reference>
<gene>
    <name evidence="4" type="ORF">LR394_20275</name>
</gene>
<dbReference type="Pfam" id="PF00353">
    <property type="entry name" value="HemolysinCabind"/>
    <property type="match status" value="3"/>
</dbReference>
<evidence type="ECO:0000313" key="5">
    <source>
        <dbReference type="Proteomes" id="UP001138997"/>
    </source>
</evidence>
<protein>
    <recommendedName>
        <fullName evidence="6">Calcium-binding protein</fullName>
    </recommendedName>
</protein>
<comment type="caution">
    <text evidence="4">The sequence shown here is derived from an EMBL/GenBank/DDBJ whole genome shotgun (WGS) entry which is preliminary data.</text>
</comment>
<dbReference type="InterPro" id="IPR018511">
    <property type="entry name" value="Hemolysin-typ_Ca-bd_CS"/>
</dbReference>
<evidence type="ECO:0000256" key="1">
    <source>
        <dbReference type="ARBA" id="ARBA00004613"/>
    </source>
</evidence>
<dbReference type="SUPFAM" id="SSF51120">
    <property type="entry name" value="beta-Roll"/>
    <property type="match status" value="2"/>
</dbReference>
<dbReference type="PRINTS" id="PR00313">
    <property type="entry name" value="CABNDNGRPT"/>
</dbReference>
<evidence type="ECO:0008006" key="6">
    <source>
        <dbReference type="Google" id="ProtNLM"/>
    </source>
</evidence>
<dbReference type="Proteomes" id="UP001138997">
    <property type="component" value="Unassembled WGS sequence"/>
</dbReference>
<evidence type="ECO:0000313" key="4">
    <source>
        <dbReference type="EMBL" id="MCD5313247.1"/>
    </source>
</evidence>
<dbReference type="InterPro" id="IPR011049">
    <property type="entry name" value="Serralysin-like_metalloprot_C"/>
</dbReference>
<keyword evidence="2" id="KW-0964">Secreted</keyword>
<accession>A0A9X1NDN4</accession>
<dbReference type="AlphaFoldDB" id="A0A9X1NDN4"/>
<comment type="subcellular location">
    <subcellularLocation>
        <location evidence="1">Secreted</location>
    </subcellularLocation>
</comment>
<dbReference type="InterPro" id="IPR001343">
    <property type="entry name" value="Hemolysn_Ca-bd"/>
</dbReference>
<keyword evidence="5" id="KW-1185">Reference proteome</keyword>
<dbReference type="InterPro" id="IPR050557">
    <property type="entry name" value="RTX_toxin/Mannuronan_C5-epim"/>
</dbReference>
<feature type="chain" id="PRO_5040797332" description="Calcium-binding protein" evidence="3">
    <location>
        <begin position="34"/>
        <end position="294"/>
    </location>
</feature>
<feature type="signal peptide" evidence="3">
    <location>
        <begin position="1"/>
        <end position="33"/>
    </location>
</feature>
<dbReference type="EMBL" id="JAJOMB010000011">
    <property type="protein sequence ID" value="MCD5313247.1"/>
    <property type="molecule type" value="Genomic_DNA"/>
</dbReference>
<keyword evidence="3" id="KW-0732">Signal</keyword>
<dbReference type="PROSITE" id="PS00330">
    <property type="entry name" value="HEMOLYSIN_CALCIUM"/>
    <property type="match status" value="1"/>
</dbReference>
<dbReference type="GO" id="GO:0005576">
    <property type="term" value="C:extracellular region"/>
    <property type="evidence" value="ECO:0007669"/>
    <property type="project" value="UniProtKB-SubCell"/>
</dbReference>
<evidence type="ECO:0000256" key="2">
    <source>
        <dbReference type="ARBA" id="ARBA00022525"/>
    </source>
</evidence>
<dbReference type="GO" id="GO:0005509">
    <property type="term" value="F:calcium ion binding"/>
    <property type="evidence" value="ECO:0007669"/>
    <property type="project" value="InterPro"/>
</dbReference>